<dbReference type="EMBL" id="GBXM01060533">
    <property type="protein sequence ID" value="JAH48044.1"/>
    <property type="molecule type" value="Transcribed_RNA"/>
</dbReference>
<sequence>MFIVNKHHKIQVFICIASGENNTNVQAAFLDTSCALPFYKPQTCKSCDNTHSKTDRW</sequence>
<protein>
    <submittedName>
        <fullName evidence="1">Uncharacterized protein</fullName>
    </submittedName>
</protein>
<reference evidence="1" key="2">
    <citation type="journal article" date="2015" name="Fish Shellfish Immunol.">
        <title>Early steps in the European eel (Anguilla anguilla)-Vibrio vulnificus interaction in the gills: Role of the RtxA13 toxin.</title>
        <authorList>
            <person name="Callol A."/>
            <person name="Pajuelo D."/>
            <person name="Ebbesson L."/>
            <person name="Teles M."/>
            <person name="MacKenzie S."/>
            <person name="Amaro C."/>
        </authorList>
    </citation>
    <scope>NUCLEOTIDE SEQUENCE</scope>
</reference>
<name>A0A0E9T353_ANGAN</name>
<proteinExistence type="predicted"/>
<accession>A0A0E9T353</accession>
<dbReference type="AlphaFoldDB" id="A0A0E9T353"/>
<evidence type="ECO:0000313" key="1">
    <source>
        <dbReference type="EMBL" id="JAH48044.1"/>
    </source>
</evidence>
<organism evidence="1">
    <name type="scientific">Anguilla anguilla</name>
    <name type="common">European freshwater eel</name>
    <name type="synonym">Muraena anguilla</name>
    <dbReference type="NCBI Taxonomy" id="7936"/>
    <lineage>
        <taxon>Eukaryota</taxon>
        <taxon>Metazoa</taxon>
        <taxon>Chordata</taxon>
        <taxon>Craniata</taxon>
        <taxon>Vertebrata</taxon>
        <taxon>Euteleostomi</taxon>
        <taxon>Actinopterygii</taxon>
        <taxon>Neopterygii</taxon>
        <taxon>Teleostei</taxon>
        <taxon>Anguilliformes</taxon>
        <taxon>Anguillidae</taxon>
        <taxon>Anguilla</taxon>
    </lineage>
</organism>
<reference evidence="1" key="1">
    <citation type="submission" date="2014-11" db="EMBL/GenBank/DDBJ databases">
        <authorList>
            <person name="Amaro Gonzalez C."/>
        </authorList>
    </citation>
    <scope>NUCLEOTIDE SEQUENCE</scope>
</reference>